<comment type="caution">
    <text evidence="1">The sequence shown here is derived from an EMBL/GenBank/DDBJ whole genome shotgun (WGS) entry which is preliminary data.</text>
</comment>
<dbReference type="InterPro" id="IPR006597">
    <property type="entry name" value="Sel1-like"/>
</dbReference>
<accession>A0A2Z6Q259</accession>
<dbReference type="PANTHER" id="PTHR43628">
    <property type="entry name" value="ACTIVATOR OF C KINASE PROTEIN 1-RELATED"/>
    <property type="match status" value="1"/>
</dbReference>
<proteinExistence type="predicted"/>
<organism evidence="1 3">
    <name type="scientific">Rhizophagus clarus</name>
    <dbReference type="NCBI Taxonomy" id="94130"/>
    <lineage>
        <taxon>Eukaryota</taxon>
        <taxon>Fungi</taxon>
        <taxon>Fungi incertae sedis</taxon>
        <taxon>Mucoromycota</taxon>
        <taxon>Glomeromycotina</taxon>
        <taxon>Glomeromycetes</taxon>
        <taxon>Glomerales</taxon>
        <taxon>Glomeraceae</taxon>
        <taxon>Rhizophagus</taxon>
    </lineage>
</organism>
<protein>
    <submittedName>
        <fullName evidence="2">Kinase-like domain-containing protein</fullName>
    </submittedName>
</protein>
<dbReference type="GO" id="GO:0016301">
    <property type="term" value="F:kinase activity"/>
    <property type="evidence" value="ECO:0007669"/>
    <property type="project" value="UniProtKB-KW"/>
</dbReference>
<keyword evidence="2" id="KW-0418">Kinase</keyword>
<name>A0A2Z6Q259_9GLOM</name>
<evidence type="ECO:0000313" key="1">
    <source>
        <dbReference type="EMBL" id="GBB84023.1"/>
    </source>
</evidence>
<evidence type="ECO:0000313" key="2">
    <source>
        <dbReference type="EMBL" id="GES91146.1"/>
    </source>
</evidence>
<dbReference type="AlphaFoldDB" id="A0A2Z6Q259"/>
<gene>
    <name evidence="2" type="ORF">RCL2_001797800</name>
    <name evidence="1" type="ORF">RclHR1_10670005</name>
</gene>
<dbReference type="Proteomes" id="UP000247702">
    <property type="component" value="Unassembled WGS sequence"/>
</dbReference>
<dbReference type="SUPFAM" id="SSF81901">
    <property type="entry name" value="HCP-like"/>
    <property type="match status" value="1"/>
</dbReference>
<dbReference type="Proteomes" id="UP000615446">
    <property type="component" value="Unassembled WGS sequence"/>
</dbReference>
<dbReference type="Pfam" id="PF08238">
    <property type="entry name" value="Sel1"/>
    <property type="match status" value="6"/>
</dbReference>
<dbReference type="EMBL" id="BEXD01000077">
    <property type="protein sequence ID" value="GBB84023.1"/>
    <property type="molecule type" value="Genomic_DNA"/>
</dbReference>
<dbReference type="SMART" id="SM00671">
    <property type="entry name" value="SEL1"/>
    <property type="match status" value="6"/>
</dbReference>
<evidence type="ECO:0000313" key="3">
    <source>
        <dbReference type="Proteomes" id="UP000247702"/>
    </source>
</evidence>
<reference evidence="1 3" key="1">
    <citation type="submission" date="2017-11" db="EMBL/GenBank/DDBJ databases">
        <title>The genome of Rhizophagus clarus HR1 reveals common genetic basis of auxotrophy among arbuscular mycorrhizal fungi.</title>
        <authorList>
            <person name="Kobayashi Y."/>
        </authorList>
    </citation>
    <scope>NUCLEOTIDE SEQUENCE [LARGE SCALE GENOMIC DNA]</scope>
    <source>
        <strain evidence="1 3">HR1</strain>
    </source>
</reference>
<dbReference type="OrthoDB" id="2425131at2759"/>
<dbReference type="EMBL" id="BLAL01000197">
    <property type="protein sequence ID" value="GES91146.1"/>
    <property type="molecule type" value="Genomic_DNA"/>
</dbReference>
<dbReference type="InterPro" id="IPR052945">
    <property type="entry name" value="Mitotic_Regulator"/>
</dbReference>
<sequence>MSDNNKLQAAFKYYQANIHNLELSNKQKIILDLNNSNDLLCTEIQNYFKVEISEIVPTTQDIKENMFEEDLSITVDNLISLYFEQTNKGKEERSRKQFVLNYFNDYKISLQEIYHWLLNNMNYSNSIYLLGYFNYHGIKVNINKKNAFKLYQKAAELENVVAQFDLSYMYICFEKDYNKAFEISKKLSEKNYPCGINRLGYCYEKGIGTEIDNQKTFELYKTAADLGNANGINNLGYCYEKGIGTEINEQKAFELYHKVADLGESFGINHLGNCYFSGIGTLVNMQKAFESYQKAANLKYNIAQYNLALMYENGYGTEKNIENSICWYKKSAEQGYVNAQDKLNNLFK</sequence>
<dbReference type="PANTHER" id="PTHR43628:SF1">
    <property type="entry name" value="CHITIN SYNTHASE REGULATORY FACTOR 2-RELATED"/>
    <property type="match status" value="1"/>
</dbReference>
<reference evidence="2" key="2">
    <citation type="submission" date="2019-10" db="EMBL/GenBank/DDBJ databases">
        <title>Conservation and host-specific expression of non-tandemly repeated heterogenous ribosome RNA gene in arbuscular mycorrhizal fungi.</title>
        <authorList>
            <person name="Maeda T."/>
            <person name="Kobayashi Y."/>
            <person name="Nakagawa T."/>
            <person name="Ezawa T."/>
            <person name="Yamaguchi K."/>
            <person name="Bino T."/>
            <person name="Nishimoto Y."/>
            <person name="Shigenobu S."/>
            <person name="Kawaguchi M."/>
        </authorList>
    </citation>
    <scope>NUCLEOTIDE SEQUENCE</scope>
    <source>
        <strain evidence="2">HR1</strain>
    </source>
</reference>
<dbReference type="InterPro" id="IPR011990">
    <property type="entry name" value="TPR-like_helical_dom_sf"/>
</dbReference>
<keyword evidence="3" id="KW-1185">Reference proteome</keyword>
<keyword evidence="2" id="KW-0808">Transferase</keyword>
<dbReference type="Gene3D" id="1.25.40.10">
    <property type="entry name" value="Tetratricopeptide repeat domain"/>
    <property type="match status" value="1"/>
</dbReference>